<dbReference type="GO" id="GO:0004497">
    <property type="term" value="F:monooxygenase activity"/>
    <property type="evidence" value="ECO:0007669"/>
    <property type="project" value="UniProtKB-KW"/>
</dbReference>
<gene>
    <name evidence="5" type="ORF">SAMN05216188_110217</name>
</gene>
<evidence type="ECO:0000313" key="6">
    <source>
        <dbReference type="Proteomes" id="UP000199352"/>
    </source>
</evidence>
<name>A0A1H9NHJ2_9PSEU</name>
<dbReference type="PROSITE" id="PS00086">
    <property type="entry name" value="CYTOCHROME_P450"/>
    <property type="match status" value="1"/>
</dbReference>
<dbReference type="GO" id="GO:0016705">
    <property type="term" value="F:oxidoreductase activity, acting on paired donors, with incorporation or reduction of molecular oxygen"/>
    <property type="evidence" value="ECO:0007669"/>
    <property type="project" value="InterPro"/>
</dbReference>
<evidence type="ECO:0000256" key="1">
    <source>
        <dbReference type="ARBA" id="ARBA00001971"/>
    </source>
</evidence>
<comment type="similarity">
    <text evidence="2 4">Belongs to the cytochrome P450 family.</text>
</comment>
<organism evidence="5 6">
    <name type="scientific">Lentzea xinjiangensis</name>
    <dbReference type="NCBI Taxonomy" id="402600"/>
    <lineage>
        <taxon>Bacteria</taxon>
        <taxon>Bacillati</taxon>
        <taxon>Actinomycetota</taxon>
        <taxon>Actinomycetes</taxon>
        <taxon>Pseudonocardiales</taxon>
        <taxon>Pseudonocardiaceae</taxon>
        <taxon>Lentzea</taxon>
    </lineage>
</organism>
<dbReference type="GO" id="GO:0020037">
    <property type="term" value="F:heme binding"/>
    <property type="evidence" value="ECO:0007669"/>
    <property type="project" value="InterPro"/>
</dbReference>
<evidence type="ECO:0000256" key="4">
    <source>
        <dbReference type="RuleBase" id="RU000461"/>
    </source>
</evidence>
<evidence type="ECO:0000313" key="5">
    <source>
        <dbReference type="EMBL" id="SER35378.1"/>
    </source>
</evidence>
<accession>A0A1H9NHJ2</accession>
<dbReference type="InterPro" id="IPR036396">
    <property type="entry name" value="Cyt_P450_sf"/>
</dbReference>
<keyword evidence="3 4" id="KW-0349">Heme</keyword>
<dbReference type="PRINTS" id="PR00463">
    <property type="entry name" value="EP450I"/>
</dbReference>
<dbReference type="Pfam" id="PF00067">
    <property type="entry name" value="p450"/>
    <property type="match status" value="1"/>
</dbReference>
<dbReference type="PANTHER" id="PTHR24305">
    <property type="entry name" value="CYTOCHROME P450"/>
    <property type="match status" value="1"/>
</dbReference>
<comment type="cofactor">
    <cofactor evidence="1 3">
        <name>heme</name>
        <dbReference type="ChEBI" id="CHEBI:30413"/>
    </cofactor>
</comment>
<keyword evidence="3 4" id="KW-0408">Iron</keyword>
<dbReference type="InterPro" id="IPR002401">
    <property type="entry name" value="Cyt_P450_E_grp-I"/>
</dbReference>
<reference evidence="6" key="1">
    <citation type="submission" date="2016-10" db="EMBL/GenBank/DDBJ databases">
        <authorList>
            <person name="Varghese N."/>
            <person name="Submissions S."/>
        </authorList>
    </citation>
    <scope>NUCLEOTIDE SEQUENCE [LARGE SCALE GENOMIC DNA]</scope>
    <source>
        <strain evidence="6">CGMCC 4.3525</strain>
    </source>
</reference>
<dbReference type="RefSeq" id="WP_177221235.1">
    <property type="nucleotide sequence ID" value="NZ_FOFR01000010.1"/>
</dbReference>
<dbReference type="GO" id="GO:0005506">
    <property type="term" value="F:iron ion binding"/>
    <property type="evidence" value="ECO:0007669"/>
    <property type="project" value="InterPro"/>
</dbReference>
<dbReference type="Proteomes" id="UP000199352">
    <property type="component" value="Unassembled WGS sequence"/>
</dbReference>
<protein>
    <submittedName>
        <fullName evidence="5">Cytochrome P450</fullName>
    </submittedName>
</protein>
<dbReference type="STRING" id="402600.SAMN05216188_110217"/>
<sequence length="437" mass="48616">MEISAIPRVRLPGPVQTLWSFARPDEFFERMTARHGRTFEMSWYPFGRTIVTSDQRVVRDLFTRYGDSGPIGMRTIPGNLAHMLGQHPINTTDGAAHVAARRKQLAFFKQMLLSARIGEDRLRDSLDRALSAKPEREPFSFRDLIEVVVLEALLGDGLDVRPGPERDQLVAAGHSWVSSGVHPLLLDSNAERIAGRFSRARARFTSAEADLDRLLHAEVLRHEDCGNNGTTRCVIRMALDETADWMPEDPVGATVSYLKAVILGGYYTTGATTAWTLLLLLRTPPALAAVREELAAGSTTLLEGAVRESLRLCPPDQLAVVRVTNSECELGPHRFPANVTIAVNARTLHLDESIYEAPREFRPDRFVGRKRPAHEWLPFGGGIRRCLGEALGIERSVSILAAVLSRFTLQPVHAELEPTRWHGFVHSPKYGAEVMRV</sequence>
<keyword evidence="6" id="KW-1185">Reference proteome</keyword>
<evidence type="ECO:0000256" key="3">
    <source>
        <dbReference type="PIRSR" id="PIRSR602401-1"/>
    </source>
</evidence>
<dbReference type="PRINTS" id="PR00385">
    <property type="entry name" value="P450"/>
</dbReference>
<keyword evidence="4" id="KW-0503">Monooxygenase</keyword>
<dbReference type="AlphaFoldDB" id="A0A1H9NHJ2"/>
<feature type="binding site" description="axial binding residue" evidence="3">
    <location>
        <position position="386"/>
    </location>
    <ligand>
        <name>heme</name>
        <dbReference type="ChEBI" id="CHEBI:30413"/>
    </ligand>
    <ligandPart>
        <name>Fe</name>
        <dbReference type="ChEBI" id="CHEBI:18248"/>
    </ligandPart>
</feature>
<dbReference type="InterPro" id="IPR050121">
    <property type="entry name" value="Cytochrome_P450_monoxygenase"/>
</dbReference>
<dbReference type="SUPFAM" id="SSF48264">
    <property type="entry name" value="Cytochrome P450"/>
    <property type="match status" value="1"/>
</dbReference>
<dbReference type="EMBL" id="FOFR01000010">
    <property type="protein sequence ID" value="SER35378.1"/>
    <property type="molecule type" value="Genomic_DNA"/>
</dbReference>
<dbReference type="Gene3D" id="1.10.630.10">
    <property type="entry name" value="Cytochrome P450"/>
    <property type="match status" value="1"/>
</dbReference>
<keyword evidence="4" id="KW-0560">Oxidoreductase</keyword>
<dbReference type="InterPro" id="IPR017972">
    <property type="entry name" value="Cyt_P450_CS"/>
</dbReference>
<dbReference type="InterPro" id="IPR001128">
    <property type="entry name" value="Cyt_P450"/>
</dbReference>
<dbReference type="PANTHER" id="PTHR24305:SF166">
    <property type="entry name" value="CYTOCHROME P450 12A4, MITOCHONDRIAL-RELATED"/>
    <property type="match status" value="1"/>
</dbReference>
<keyword evidence="3 4" id="KW-0479">Metal-binding</keyword>
<evidence type="ECO:0000256" key="2">
    <source>
        <dbReference type="ARBA" id="ARBA00010617"/>
    </source>
</evidence>
<proteinExistence type="inferred from homology"/>